<dbReference type="GO" id="GO:0005975">
    <property type="term" value="P:carbohydrate metabolic process"/>
    <property type="evidence" value="ECO:0007669"/>
    <property type="project" value="InterPro"/>
</dbReference>
<dbReference type="InterPro" id="IPR001304">
    <property type="entry name" value="C-type_lectin-like"/>
</dbReference>
<evidence type="ECO:0000256" key="2">
    <source>
        <dbReference type="SAM" id="MobiDB-lite"/>
    </source>
</evidence>
<dbReference type="SUPFAM" id="SSF56436">
    <property type="entry name" value="C-type lectin-like"/>
    <property type="match status" value="1"/>
</dbReference>
<evidence type="ECO:0000256" key="1">
    <source>
        <dbReference type="ARBA" id="ARBA00022729"/>
    </source>
</evidence>
<feature type="signal peptide" evidence="3">
    <location>
        <begin position="1"/>
        <end position="24"/>
    </location>
</feature>
<proteinExistence type="predicted"/>
<evidence type="ECO:0000256" key="3">
    <source>
        <dbReference type="SAM" id="SignalP"/>
    </source>
</evidence>
<sequence length="681" mass="71197">MRRQSPLLGIALSGLLFASLLSDAALVAVAGGVTSTWCTARGGNAVASANGTACVINLAKTGSSQIAIVPPREVIDPAEAISNGWTIVNDRAVRVVKSDATLTWLEAVADASLTYRFAELVQIQSRSDQNAIFQLVSDWSRNGLFYWVGADSVGTSGSAQFYSSVSYATSNLVWDGSTQLVAFSSGEPNNANGIEQCLEMYPSGVLNDLPCTEPPEGGYIAERRLPPLALETVADCAILEGWYVASGLTVPWPTSRRCGYDNNAITSDNGNGITGTLPASFGELSKLQEVRLCLNNIGGPLPPLLGLKNPLSGRVDDMLLTGLQNCIFAYVRSTLGEIWTCGGYVPPICVRDNLPGPREGTEADGCPPKTPPATTTATETTTSTATETNTITTATATQTTTTTNTPAAPQVVGGGATAAWCMARAGVMDGTCRLNLVETGYSQVEIVPPGEFIKYWIGADTVLNVGTVLSSASYAATEVVWDSTTKIITFKDGEPNNYFGLEQCIEMQNSGLLNEDKCSQADVIAGYFVERRLAPETSTTTVAVLPTTSTSTETTATVTQTETTTSYTPTTSAVVTPTTTLAQATTTLAKQTTTAARPSTTTTAKPTTATTKTATRTTTATCAFCVVQNPYCSQCLQAPNNPSCAGTYAQCGGIGYTGPTCCQAGFACVVVNPYSSGCSPV</sequence>
<feature type="region of interest" description="Disordered" evidence="2">
    <location>
        <begin position="588"/>
        <end position="608"/>
    </location>
</feature>
<evidence type="ECO:0000259" key="5">
    <source>
        <dbReference type="PROSITE" id="PS51164"/>
    </source>
</evidence>
<dbReference type="InterPro" id="IPR016186">
    <property type="entry name" value="C-type_lectin-like/link_sf"/>
</dbReference>
<dbReference type="InterPro" id="IPR000254">
    <property type="entry name" value="CBD"/>
</dbReference>
<evidence type="ECO:0008006" key="8">
    <source>
        <dbReference type="Google" id="ProtNLM"/>
    </source>
</evidence>
<feature type="compositionally biased region" description="Low complexity" evidence="2">
    <location>
        <begin position="372"/>
        <end position="385"/>
    </location>
</feature>
<keyword evidence="1 3" id="KW-0732">Signal</keyword>
<dbReference type="AlphaFoldDB" id="A0A138ZX10"/>
<dbReference type="GO" id="GO:0030248">
    <property type="term" value="F:cellulose binding"/>
    <property type="evidence" value="ECO:0007669"/>
    <property type="project" value="InterPro"/>
</dbReference>
<reference evidence="6 7" key="1">
    <citation type="journal article" date="2015" name="Genome Biol. Evol.">
        <title>Phylogenomic analyses indicate that early fungi evolved digesting cell walls of algal ancestors of land plants.</title>
        <authorList>
            <person name="Chang Y."/>
            <person name="Wang S."/>
            <person name="Sekimoto S."/>
            <person name="Aerts A.L."/>
            <person name="Choi C."/>
            <person name="Clum A."/>
            <person name="LaButti K.M."/>
            <person name="Lindquist E.A."/>
            <person name="Yee Ngan C."/>
            <person name="Ohm R.A."/>
            <person name="Salamov A.A."/>
            <person name="Grigoriev I.V."/>
            <person name="Spatafora J.W."/>
            <person name="Berbee M.L."/>
        </authorList>
    </citation>
    <scope>NUCLEOTIDE SEQUENCE [LARGE SCALE GENOMIC DNA]</scope>
    <source>
        <strain evidence="6 7">JEL478</strain>
    </source>
</reference>
<feature type="region of interest" description="Disordered" evidence="2">
    <location>
        <begin position="356"/>
        <end position="385"/>
    </location>
</feature>
<evidence type="ECO:0000313" key="7">
    <source>
        <dbReference type="Proteomes" id="UP000070544"/>
    </source>
</evidence>
<dbReference type="Proteomes" id="UP000070544">
    <property type="component" value="Unassembled WGS sequence"/>
</dbReference>
<feature type="domain" description="C-type lectin" evidence="4">
    <location>
        <begin position="103"/>
        <end position="213"/>
    </location>
</feature>
<dbReference type="PROSITE" id="PS51164">
    <property type="entry name" value="CBM1_2"/>
    <property type="match status" value="1"/>
</dbReference>
<dbReference type="Gene3D" id="3.80.10.10">
    <property type="entry name" value="Ribonuclease Inhibitor"/>
    <property type="match status" value="1"/>
</dbReference>
<protein>
    <recommendedName>
        <fullName evidence="8">Carbohydrate-binding module family 1 protein</fullName>
    </recommendedName>
</protein>
<feature type="domain" description="CBM1" evidence="5">
    <location>
        <begin position="643"/>
        <end position="679"/>
    </location>
</feature>
<evidence type="ECO:0000259" key="4">
    <source>
        <dbReference type="PROSITE" id="PS50041"/>
    </source>
</evidence>
<dbReference type="InterPro" id="IPR035971">
    <property type="entry name" value="CBD_sf"/>
</dbReference>
<evidence type="ECO:0000313" key="6">
    <source>
        <dbReference type="EMBL" id="KXS09052.1"/>
    </source>
</evidence>
<gene>
    <name evidence="6" type="ORF">M427DRAFT_64858</name>
</gene>
<dbReference type="InterPro" id="IPR016187">
    <property type="entry name" value="CTDL_fold"/>
</dbReference>
<organism evidence="6 7">
    <name type="scientific">Gonapodya prolifera (strain JEL478)</name>
    <name type="common">Monoblepharis prolifera</name>
    <dbReference type="NCBI Taxonomy" id="1344416"/>
    <lineage>
        <taxon>Eukaryota</taxon>
        <taxon>Fungi</taxon>
        <taxon>Fungi incertae sedis</taxon>
        <taxon>Chytridiomycota</taxon>
        <taxon>Chytridiomycota incertae sedis</taxon>
        <taxon>Monoblepharidomycetes</taxon>
        <taxon>Monoblepharidales</taxon>
        <taxon>Gonapodyaceae</taxon>
        <taxon>Gonapodya</taxon>
    </lineage>
</organism>
<dbReference type="Pfam" id="PF00734">
    <property type="entry name" value="CBM_1"/>
    <property type="match status" value="1"/>
</dbReference>
<dbReference type="SUPFAM" id="SSF52058">
    <property type="entry name" value="L domain-like"/>
    <property type="match status" value="1"/>
</dbReference>
<feature type="chain" id="PRO_5007295795" description="Carbohydrate-binding module family 1 protein" evidence="3">
    <location>
        <begin position="25"/>
        <end position="681"/>
    </location>
</feature>
<accession>A0A138ZX10</accession>
<dbReference type="OrthoDB" id="444269at2759"/>
<dbReference type="InterPro" id="IPR032675">
    <property type="entry name" value="LRR_dom_sf"/>
</dbReference>
<dbReference type="SMART" id="SM00236">
    <property type="entry name" value="fCBD"/>
    <property type="match status" value="1"/>
</dbReference>
<keyword evidence="7" id="KW-1185">Reference proteome</keyword>
<dbReference type="GO" id="GO:0005576">
    <property type="term" value="C:extracellular region"/>
    <property type="evidence" value="ECO:0007669"/>
    <property type="project" value="InterPro"/>
</dbReference>
<dbReference type="SUPFAM" id="SSF57180">
    <property type="entry name" value="Cellulose-binding domain"/>
    <property type="match status" value="1"/>
</dbReference>
<dbReference type="PROSITE" id="PS50041">
    <property type="entry name" value="C_TYPE_LECTIN_2"/>
    <property type="match status" value="1"/>
</dbReference>
<name>A0A138ZX10_GONPJ</name>
<dbReference type="Gene3D" id="3.10.100.10">
    <property type="entry name" value="Mannose-Binding Protein A, subunit A"/>
    <property type="match status" value="2"/>
</dbReference>
<dbReference type="EMBL" id="KQ965896">
    <property type="protein sequence ID" value="KXS09052.1"/>
    <property type="molecule type" value="Genomic_DNA"/>
</dbReference>